<feature type="domain" description="Cadherin" evidence="14">
    <location>
        <begin position="3025"/>
        <end position="3127"/>
    </location>
</feature>
<gene>
    <name evidence="16" type="primary">LOC106079389</name>
</gene>
<feature type="domain" description="Cadherin" evidence="14">
    <location>
        <begin position="1562"/>
        <end position="1663"/>
    </location>
</feature>
<feature type="domain" description="Cadherin" evidence="14">
    <location>
        <begin position="3652"/>
        <end position="3752"/>
    </location>
</feature>
<dbReference type="GO" id="GO:0016342">
    <property type="term" value="C:catenin complex"/>
    <property type="evidence" value="ECO:0007669"/>
    <property type="project" value="TreeGrafter"/>
</dbReference>
<dbReference type="SUPFAM" id="SSF49313">
    <property type="entry name" value="Cadherin-like"/>
    <property type="match status" value="38"/>
</dbReference>
<evidence type="ECO:0000256" key="5">
    <source>
        <dbReference type="ARBA" id="ARBA00022737"/>
    </source>
</evidence>
<feature type="domain" description="Cadherin" evidence="14">
    <location>
        <begin position="618"/>
        <end position="727"/>
    </location>
</feature>
<feature type="domain" description="Cadherin" evidence="14">
    <location>
        <begin position="314"/>
        <end position="419"/>
    </location>
</feature>
<feature type="domain" description="Cadherin" evidence="14">
    <location>
        <begin position="2815"/>
        <end position="2914"/>
    </location>
</feature>
<feature type="domain" description="Cadherin" evidence="14">
    <location>
        <begin position="2915"/>
        <end position="3017"/>
    </location>
</feature>
<dbReference type="FunFam" id="2.60.40.60:FF:000015">
    <property type="entry name" value="FAT atypical cadherin 1"/>
    <property type="match status" value="3"/>
</dbReference>
<protein>
    <submittedName>
        <fullName evidence="16">Protocadherin Fat 4-like</fullName>
    </submittedName>
</protein>
<feature type="domain" description="Cadherin" evidence="14">
    <location>
        <begin position="3445"/>
        <end position="3549"/>
    </location>
</feature>
<dbReference type="Proteomes" id="UP001165740">
    <property type="component" value="Chromosome 4"/>
</dbReference>
<keyword evidence="4" id="KW-0732">Signal</keyword>
<evidence type="ECO:0000256" key="8">
    <source>
        <dbReference type="ARBA" id="ARBA00022989"/>
    </source>
</evidence>
<feature type="domain" description="Cadherin" evidence="14">
    <location>
        <begin position="2191"/>
        <end position="2295"/>
    </location>
</feature>
<feature type="domain" description="Cadherin" evidence="14">
    <location>
        <begin position="1688"/>
        <end position="1766"/>
    </location>
</feature>
<evidence type="ECO:0000256" key="13">
    <source>
        <dbReference type="SAM" id="Phobius"/>
    </source>
</evidence>
<dbReference type="CDD" id="cd11304">
    <property type="entry name" value="Cadherin_repeat"/>
    <property type="match status" value="37"/>
</dbReference>
<evidence type="ECO:0000256" key="12">
    <source>
        <dbReference type="PROSITE-ProRule" id="PRU00043"/>
    </source>
</evidence>
<feature type="domain" description="Cadherin" evidence="14">
    <location>
        <begin position="2105"/>
        <end position="2191"/>
    </location>
</feature>
<dbReference type="PROSITE" id="PS50268">
    <property type="entry name" value="CADHERIN_2"/>
    <property type="match status" value="38"/>
</dbReference>
<dbReference type="GeneID" id="106079389"/>
<feature type="domain" description="Cadherin" evidence="14">
    <location>
        <begin position="1352"/>
        <end position="1460"/>
    </location>
</feature>
<feature type="domain" description="Cadherin" evidence="14">
    <location>
        <begin position="2714"/>
        <end position="2813"/>
    </location>
</feature>
<dbReference type="FunFam" id="2.60.40.60:FF:000013">
    <property type="entry name" value="Cadherin EGF LAG seven-pass G-type receptor"/>
    <property type="match status" value="1"/>
</dbReference>
<dbReference type="FunFam" id="2.60.40.60:FF:000104">
    <property type="entry name" value="cadherin-23 isoform X1"/>
    <property type="match status" value="2"/>
</dbReference>
<dbReference type="GO" id="GO:0045296">
    <property type="term" value="F:cadherin binding"/>
    <property type="evidence" value="ECO:0007669"/>
    <property type="project" value="TreeGrafter"/>
</dbReference>
<feature type="domain" description="Cadherin" evidence="14">
    <location>
        <begin position="3128"/>
        <end position="3232"/>
    </location>
</feature>
<dbReference type="Gene3D" id="2.60.40.60">
    <property type="entry name" value="Cadherins"/>
    <property type="match status" value="38"/>
</dbReference>
<feature type="domain" description="Cadherin" evidence="14">
    <location>
        <begin position="3549"/>
        <end position="3651"/>
    </location>
</feature>
<feature type="domain" description="Cadherin" evidence="14">
    <location>
        <begin position="728"/>
        <end position="834"/>
    </location>
</feature>
<evidence type="ECO:0000256" key="3">
    <source>
        <dbReference type="ARBA" id="ARBA00022692"/>
    </source>
</evidence>
<keyword evidence="11" id="KW-0325">Glycoprotein</keyword>
<feature type="domain" description="Cadherin" evidence="14">
    <location>
        <begin position="2620"/>
        <end position="2714"/>
    </location>
</feature>
<name>A0A9W3A915_BIOGL</name>
<dbReference type="GO" id="GO:0008013">
    <property type="term" value="F:beta-catenin binding"/>
    <property type="evidence" value="ECO:0007669"/>
    <property type="project" value="TreeGrafter"/>
</dbReference>
<evidence type="ECO:0000256" key="2">
    <source>
        <dbReference type="ARBA" id="ARBA00022536"/>
    </source>
</evidence>
<feature type="domain" description="Cadherin" evidence="14">
    <location>
        <begin position="517"/>
        <end position="617"/>
    </location>
</feature>
<proteinExistence type="predicted"/>
<reference evidence="16" key="1">
    <citation type="submission" date="2025-08" db="UniProtKB">
        <authorList>
            <consortium name="RefSeq"/>
        </authorList>
    </citation>
    <scope>IDENTIFICATION</scope>
</reference>
<feature type="domain" description="Cadherin" evidence="14">
    <location>
        <begin position="1875"/>
        <end position="1983"/>
    </location>
</feature>
<feature type="domain" description="Cadherin" evidence="14">
    <location>
        <begin position="2296"/>
        <end position="2399"/>
    </location>
</feature>
<dbReference type="FunFam" id="2.60.40.60:FF:000024">
    <property type="entry name" value="FAT atypical cadherin 3"/>
    <property type="match status" value="2"/>
</dbReference>
<feature type="domain" description="Cadherin" evidence="14">
    <location>
        <begin position="3233"/>
        <end position="3339"/>
    </location>
</feature>
<feature type="domain" description="Cadherin" evidence="14">
    <location>
        <begin position="2400"/>
        <end position="2501"/>
    </location>
</feature>
<evidence type="ECO:0000256" key="1">
    <source>
        <dbReference type="ARBA" id="ARBA00004167"/>
    </source>
</evidence>
<feature type="domain" description="Cadherin" evidence="14">
    <location>
        <begin position="420"/>
        <end position="516"/>
    </location>
</feature>
<feature type="transmembrane region" description="Helical" evidence="13">
    <location>
        <begin position="4097"/>
        <end position="4122"/>
    </location>
</feature>
<evidence type="ECO:0000256" key="11">
    <source>
        <dbReference type="ARBA" id="ARBA00023180"/>
    </source>
</evidence>
<dbReference type="GO" id="GO:0005509">
    <property type="term" value="F:calcium ion binding"/>
    <property type="evidence" value="ECO:0007669"/>
    <property type="project" value="UniProtKB-UniRule"/>
</dbReference>
<feature type="domain" description="Cadherin" evidence="14">
    <location>
        <begin position="849"/>
        <end position="935"/>
    </location>
</feature>
<feature type="domain" description="Cadherin" evidence="14">
    <location>
        <begin position="3340"/>
        <end position="3444"/>
    </location>
</feature>
<feature type="domain" description="Cadherin" evidence="14">
    <location>
        <begin position="1040"/>
        <end position="1140"/>
    </location>
</feature>
<evidence type="ECO:0000256" key="6">
    <source>
        <dbReference type="ARBA" id="ARBA00022837"/>
    </source>
</evidence>
<feature type="domain" description="Cadherin" evidence="14">
    <location>
        <begin position="103"/>
        <end position="210"/>
    </location>
</feature>
<dbReference type="FunFam" id="2.60.40.60:FF:000020">
    <property type="entry name" value="Dachsous cadherin-related 1b"/>
    <property type="match status" value="3"/>
</dbReference>
<evidence type="ECO:0000256" key="7">
    <source>
        <dbReference type="ARBA" id="ARBA00022889"/>
    </source>
</evidence>
<evidence type="ECO:0000313" key="15">
    <source>
        <dbReference type="Proteomes" id="UP001165740"/>
    </source>
</evidence>
<accession>A0A9W3A915</accession>
<keyword evidence="3 13" id="KW-0812">Transmembrane</keyword>
<dbReference type="FunFam" id="2.60.40.60:FF:000116">
    <property type="entry name" value="Dachsous cadherin-related 2"/>
    <property type="match status" value="1"/>
</dbReference>
<feature type="domain" description="Cadherin" evidence="14">
    <location>
        <begin position="3876"/>
        <end position="3963"/>
    </location>
</feature>
<dbReference type="InterPro" id="IPR002126">
    <property type="entry name" value="Cadherin-like_dom"/>
</dbReference>
<keyword evidence="15" id="KW-1185">Reference proteome</keyword>
<dbReference type="SMART" id="SM00112">
    <property type="entry name" value="CA"/>
    <property type="match status" value="38"/>
</dbReference>
<feature type="domain" description="Cadherin" evidence="14">
    <location>
        <begin position="211"/>
        <end position="314"/>
    </location>
</feature>
<feature type="domain" description="Cadherin" evidence="14">
    <location>
        <begin position="2000"/>
        <end position="2090"/>
    </location>
</feature>
<comment type="subcellular location">
    <subcellularLocation>
        <location evidence="1">Membrane</location>
        <topology evidence="1">Single-pass membrane protein</topology>
    </subcellularLocation>
</comment>
<feature type="domain" description="Cadherin" evidence="14">
    <location>
        <begin position="5"/>
        <end position="103"/>
    </location>
</feature>
<keyword evidence="10" id="KW-1015">Disulfide bond</keyword>
<feature type="domain" description="Cadherin" evidence="14">
    <location>
        <begin position="1141"/>
        <end position="1242"/>
    </location>
</feature>
<evidence type="ECO:0000256" key="4">
    <source>
        <dbReference type="ARBA" id="ARBA00022729"/>
    </source>
</evidence>
<dbReference type="GO" id="GO:0016477">
    <property type="term" value="P:cell migration"/>
    <property type="evidence" value="ECO:0007669"/>
    <property type="project" value="TreeGrafter"/>
</dbReference>
<feature type="domain" description="Cadherin" evidence="14">
    <location>
        <begin position="935"/>
        <end position="1039"/>
    </location>
</feature>
<keyword evidence="6 12" id="KW-0106">Calcium</keyword>
<evidence type="ECO:0000313" key="16">
    <source>
        <dbReference type="RefSeq" id="XP_055883649.1"/>
    </source>
</evidence>
<feature type="domain" description="Cadherin" evidence="14">
    <location>
        <begin position="1768"/>
        <end position="1874"/>
    </location>
</feature>
<dbReference type="PRINTS" id="PR00205">
    <property type="entry name" value="CADHERIN"/>
</dbReference>
<dbReference type="OMA" id="NDNTAQC"/>
<keyword evidence="5" id="KW-0677">Repeat</keyword>
<dbReference type="GO" id="GO:0007156">
    <property type="term" value="P:homophilic cell adhesion via plasma membrane adhesion molecules"/>
    <property type="evidence" value="ECO:0007669"/>
    <property type="project" value="InterPro"/>
</dbReference>
<dbReference type="InterPro" id="IPR015919">
    <property type="entry name" value="Cadherin-like_sf"/>
</dbReference>
<keyword evidence="8 13" id="KW-1133">Transmembrane helix</keyword>
<dbReference type="RefSeq" id="XP_055883649.1">
    <property type="nucleotide sequence ID" value="XM_056027674.1"/>
</dbReference>
<dbReference type="InterPro" id="IPR039808">
    <property type="entry name" value="Cadherin"/>
</dbReference>
<evidence type="ECO:0000256" key="10">
    <source>
        <dbReference type="ARBA" id="ARBA00023157"/>
    </source>
</evidence>
<dbReference type="GO" id="GO:0007163">
    <property type="term" value="P:establishment or maintenance of cell polarity"/>
    <property type="evidence" value="ECO:0007669"/>
    <property type="project" value="UniProtKB-ARBA"/>
</dbReference>
<dbReference type="FunFam" id="2.60.40.60:FF:000092">
    <property type="entry name" value="Protocadherin 8"/>
    <property type="match status" value="3"/>
</dbReference>
<dbReference type="PANTHER" id="PTHR24027:SF438">
    <property type="entry name" value="CADHERIN 23"/>
    <property type="match status" value="1"/>
</dbReference>
<dbReference type="PROSITE" id="PS00232">
    <property type="entry name" value="CADHERIN_1"/>
    <property type="match status" value="19"/>
</dbReference>
<feature type="domain" description="Cadherin" evidence="14">
    <location>
        <begin position="1475"/>
        <end position="1560"/>
    </location>
</feature>
<feature type="domain" description="Cadherin" evidence="14">
    <location>
        <begin position="1243"/>
        <end position="1352"/>
    </location>
</feature>
<keyword evidence="7" id="KW-0130">Cell adhesion</keyword>
<dbReference type="InterPro" id="IPR020894">
    <property type="entry name" value="Cadherin_CS"/>
</dbReference>
<feature type="domain" description="Cadherin" evidence="14">
    <location>
        <begin position="2502"/>
        <end position="2610"/>
    </location>
</feature>
<evidence type="ECO:0000256" key="9">
    <source>
        <dbReference type="ARBA" id="ARBA00023136"/>
    </source>
</evidence>
<organism evidence="15 16">
    <name type="scientific">Biomphalaria glabrata</name>
    <name type="common">Bloodfluke planorb</name>
    <name type="synonym">Freshwater snail</name>
    <dbReference type="NCBI Taxonomy" id="6526"/>
    <lineage>
        <taxon>Eukaryota</taxon>
        <taxon>Metazoa</taxon>
        <taxon>Spiralia</taxon>
        <taxon>Lophotrochozoa</taxon>
        <taxon>Mollusca</taxon>
        <taxon>Gastropoda</taxon>
        <taxon>Heterobranchia</taxon>
        <taxon>Euthyneura</taxon>
        <taxon>Panpulmonata</taxon>
        <taxon>Hygrophila</taxon>
        <taxon>Lymnaeoidea</taxon>
        <taxon>Planorbidae</taxon>
        <taxon>Biomphalaria</taxon>
    </lineage>
</organism>
<keyword evidence="2" id="KW-0245">EGF-like domain</keyword>
<keyword evidence="9 13" id="KW-0472">Membrane</keyword>
<dbReference type="PANTHER" id="PTHR24027">
    <property type="entry name" value="CADHERIN-23"/>
    <property type="match status" value="1"/>
</dbReference>
<dbReference type="OrthoDB" id="6252479at2759"/>
<sequence>MPECPSLLYITYLDENATVNTSVDQFNCSDRDGDLLTYTVQWPENTTFSYSTALQGLKLSKEVDYDSSTQQYTVKVDVSDGKFTTVVSLRILLNPINEFLPEFWSNVTINITENSKPNNPILNYTATDRDYSPHNIVKYSLKPDASINSLFSIEPSSGDISLIKALDYESLPDGHKFYLLEVTAEDGGGLQGSGTVTVSVLDVNDNAPKCSHEFFTVCVNETQTGSGPYDLISSLDCKDVEDGNHVNFSLVQTPGSHFSLNNQTLQLINNTLDYEIATTHILTITVSDNGLRSLNSTVMIYVKVLNMNDGPPIFQVTSPIHISESSDIGTNVTVEKATDPDGNDLVFGDPQYSIISGDPTNQFSIGLTSGEIVLRKALDYETVPSYEIVIKAIERGGELSTMANITFIVDDVNDEVPVCSPNSIFKTVSENETVNYTIASLSCTDKDAGTVLTYTIADTNNTLFQLDSNTLRLKSQLDFETATYHQFRVNVSDGIHTVQVDVRIIVGSINEFPPVFDKAIYMLNVSEAANVSSLIGTVHANDSDSPLDENGIVRYMMANNPDFVIDYISGEILVARGLDREIAPNYTIMVTALDADYVVNASIHITVLDINDNPPVFTSALYSGKIAENSTAGTIILRITATDKDDPLTNGYGAVTYAIVGNNSYFKINESTGEIQNTRELDTDVTGIILYTFNVSATDSFGLIGALSDTTLVNILVTTVNQHQPVFSSSTYNVTIKENQFSFGDVILSVTASDNDTGRDGEFYFDFISSQAKFSLTQNGSFGEIRLKDTLDFDKSDQLFVIEIKVTDKGNPPRSSTTTVSIHVDDVNDNPPVCTSVFYLARAEGTNDTSIVNLHCSDADKSNNLTYTVLRVTPDEILVNISSTGVVSTSAPLDYEISDFYEIVILVQDDRPPVHNSTVTINLKVIDINDNDPSFFDQMTFSVYENDTVDGKVLYRVNASGNDGPTDVVTYSLQDRTFFEISPTTGEISIRTAAPDYEKFRDHYNLTVCAVDTPNPVRRTACQNIMVTIYDVNDNIPVFDPSVYSKSVKENVPIGTILGTVTATDKDISPTFNTVHYSIIGDSEGKFSIDNNGSITVNTSLDYETKKNYSLLILASDSLNNATVYFNILVLPVNEYAPEFIALNLTLTVPENTQFDSNYTLNISATDKDAGLDGQIYYTIEPGPFNINPYSGVLKVVGNLDRETQQKYVLLVKAIDYGTPPKTGTATLTVEVTDVNDNIPTCTSDVFTGLIPEGIRAQNQLITKLTCQDDDQDPNNLNDKINYTIVSGETTKFEMDQSGNLMLKANVTLDYESDKSFEVVVKVADNGVPTQLSSTVIVQVLVTDVNDNSPLFKTLPKLNVSEDTSVGNKLTTVHAIDADSGNNGLVKYSITKGNDKVNNESYFTINPWSGEVYLTKQLDFEQKTLYELEITATDQGTNPLSATGTLTIYILDVNDNRPVCDLVIVLLNLPENSKGVDVAYLNCSDVDTVGSLTYTIISGSDSALFTINQTGVIRVTSSAQIDFETTQQLSLEVKISDGVHDVTSFVKITVTDLDEFDPKFSPPGPYSLSVQENVSLNSLLITVNATDNDTFDNIRDFSIVGGNSENKFLIDPITGSVRILNSLDYEKTKFYSLTLQVKDSGNRTSTSVLNITVLDVNDNHPFCNTTWFVVSVFENESGKVLFTPDCYDLDTNLNPNDAYKLMSGNISSLDLNKTTGAVYLMAPLDFETMTSHTMIIKAFDNGPPDVGIDITLTIIINPVNEYNPVFNPTSQYNVSVPEDAPIGLEVATLNATDLDKGYLQGTVRYYLVANTEYFEMDERTGEIKTVRQLDRELISSYNLSVEAVDDYPGSPDSRSSYASVIISILDVNDNTPVFSKPLYVATLSEMDENHEITTVRATDKDDPQTRNFGTVTYAIVKGGSDFTINNITGQINNSHVLDADLTGKTVYTIMVTATDSLGAAGALTSTALVVVTVSTVNEYTPEFSSPSYSITLNETQVKFGNEILSFFARDNDTGLDGEFTFDFAVPQTKFAIVQSDKAGKLILNDNLDYEKNDTLFQFQILAKDKGSSSRTGTTEVTVILNDMNDNFPSCVSVVNVDLPENTNQIANVTCTDQDAKTTFNYTVFSITPATINVSVSLNGVVTVSPALDYETQTFYQIIIQVVDTQLGNPVHTASIVINVRVSDLNDNKPSFNRPFNFTIKEDYPVSSNILYRVNATGNDGPFDYLTYSVYPTTYFTVTPLSGEITLKSTAPDFETVGSLYILTVCVMDTPNPVSFTVCQNISVTIEDVNDNKPVFSPAMYTSSVSESDPKDTRLGAVVTAKDRDSSAQFNTITYSILDGNSAQKFRINGTTGVISVAQELDYETVTSYFLIIQATDGMFTANASYTIQVLPVNDFTPTFNVSTLHYNITENTLTNFTFNLDFNVTDGDSGLDGQFTYSIDPGPLEIDPVSGLLNVVANIDRETNQEYTLHIRATDKGSPPKTGTLTLIVTVLDVNDNAPTCTQTFYTALIVESIMTPSIIASLNCLDRDLDPLQHNNAISYTMTSNTTNWFEVTSLGVIKVKNGVSFDREVEDFYPIVVEVSDQSLTNKLTTTVIAEVTIADLNDNFPVFNQLPSVYELENITVGTSIITAQANDSDIGPNAELVYSILSGNIGNKFRIDKTDGTVYLESSLDYETVSEYQLIITASDKGSPPLTGTVTLTIFVKDVNDNPPNCAFSTPVALPENSQNVSIQFLSCSDRDTVGTLKYSIVAGNEENNFVVDANGNVFAVTNATLDYEIKQAYVLQILVTDGVNNVNVTLKVTLTDVNEFKPQFSPVGPYSTTVKENASVGSVVFVLNATDGDIYDHMKVFTITGGNSNQKFTLDVNKIKIFSSLDYELEKSYTLSLMVQDSTGLNNSTTLTILVEDINDNSPVCNESFVVVSVDENVSSKVLYSPSCTDADKVASPSLGYTISSAVNAALSLNNDTGVLSLISGLDYETITSLDVVIRVSDNGSPALSTSINIKVNVNPVNEFNPRFTSYFYGPFSLPENVTIGTQVAALTASDDDKGLLQGTVRYQIIAGDDQQVFYIEELTGVLKVIKNLDRESKDNYNLTVKASDDMPGSVNQKTGITTVGILVTDVNDNIPTFTQTLYFLNISESAKAGPAVELLKFVVQDADIEVNSQTTIAITSGNSENKFSINGASLILQSELDYETTSRYDLILSVTDNGSPKLSSTCWVIIEVLPSNDNSPLLNVTSLTKTIPEDTAVGTLIFDADASDLDKGMQGKITYDIVSGVTSNEFVINSATGQLYIGSALDFDAGPRSYSIIVRATDGDILVIRTATASLSIILTDVNDNAPLFTTNNFLFNLNENSAAGLIVGQILVSDADSGSNGLITLNLIGGNGLPYFTVNANKQLVTTSKNIDYEMNKALFLTMTATDGGSPSYTSNGLVRVDINNLNDNVPTISPSDFTVHVIENSGVGTLVQSYTASDLDTPVSVFMMSAVNPYFDLNSTTGVLTVKTTLDREKVSNHTLNVVVVDSTTYSDNTTLNSATATLTVIVDDVNDNAPVITGTYSKVINETAAVNELVFTIAATDADAGINSALVYAITDGNIGDSFKIDFMGNILVARPLNPDVTNSYSLTVTVTDRGTPPLSSSIVVYIYVNAVNHPPVFDLSSYVFDIDENSPVGRIVGTVTAYSASTQLTYSLPLASFPLFNINSTSGVISVSSANLDREKVSQYRGVVQVVDGGVPSLLATASVIINVNDLDDNGPVFNPDSYRGVVIETATVGTSLVQLTTTDADTPVNSGVVYNISINMLNGNIAASLFQVNAAGLVTMKSALDYETYKNVSFIIMASKPNSQPSVSASILIVITDANDNIPVMKSSFLNTEVDYTKSCGDIVSQVLATDADSGDNSRIVYSIDTTAYGTLFTVDTVTGEIKMTTAATSNTKYTLVVRASDLGVPQLSSTATVRIDTFNPVNTILSFDLAISKTNFLSQEQVFLNNLENQLKLKFPNALLKLWCITERLGVAQEPGTASNRRKRQTTSQPVTVGVYALQDGSTDSLNNLGQSKQFLSQGDLLAAFSDIATGKGGPQYSYYSIQSVKPYSGTDSGTDWWHTIYGPIITAILIALGIILLAVLIFCCCRRHRKKKKSERTSSSEEPEIPAEDYSHRYFKGYQGVDFYPFYPRPFPVRLVNGDPEQFSNPYFSKKHYSHL</sequence>
<evidence type="ECO:0000259" key="14">
    <source>
        <dbReference type="PROSITE" id="PS50268"/>
    </source>
</evidence>
<dbReference type="Pfam" id="PF00028">
    <property type="entry name" value="Cadherin"/>
    <property type="match status" value="31"/>
</dbReference>
<feature type="domain" description="Cadherin" evidence="14">
    <location>
        <begin position="3753"/>
        <end position="3860"/>
    </location>
</feature>